<keyword evidence="4" id="KW-1185">Reference proteome</keyword>
<dbReference type="GO" id="GO:0032588">
    <property type="term" value="C:trans-Golgi network membrane"/>
    <property type="evidence" value="ECO:0007669"/>
    <property type="project" value="InterPro"/>
</dbReference>
<name>A0A8C6EPG8_MARMA</name>
<dbReference type="GeneTree" id="ENSGT00940000154186"/>
<evidence type="ECO:0000313" key="4">
    <source>
        <dbReference type="Proteomes" id="UP000694407"/>
    </source>
</evidence>
<feature type="domain" description="Aftiphilin clathrin-binding box" evidence="2">
    <location>
        <begin position="193"/>
        <end position="272"/>
    </location>
</feature>
<dbReference type="GO" id="GO:0030276">
    <property type="term" value="F:clathrin binding"/>
    <property type="evidence" value="ECO:0007669"/>
    <property type="project" value="InterPro"/>
</dbReference>
<dbReference type="InterPro" id="IPR029205">
    <property type="entry name" value="Clathrin-bd"/>
</dbReference>
<dbReference type="KEGG" id="mmma:107151113"/>
<dbReference type="PANTHER" id="PTHR16156:SF7">
    <property type="entry name" value="CLATHRIN BINDING BOX OF AFTIPHILIN CONTAINING 1"/>
    <property type="match status" value="1"/>
</dbReference>
<dbReference type="GO" id="GO:0030121">
    <property type="term" value="C:AP-1 adaptor complex"/>
    <property type="evidence" value="ECO:0007669"/>
    <property type="project" value="TreeGrafter"/>
</dbReference>
<dbReference type="RefSeq" id="XP_015351844.1">
    <property type="nucleotide sequence ID" value="XM_015496358.2"/>
</dbReference>
<reference evidence="3" key="2">
    <citation type="submission" date="2025-09" db="UniProtKB">
        <authorList>
            <consortium name="Ensembl"/>
        </authorList>
    </citation>
    <scope>IDENTIFICATION</scope>
</reference>
<feature type="compositionally biased region" description="Polar residues" evidence="1">
    <location>
        <begin position="54"/>
        <end position="68"/>
    </location>
</feature>
<dbReference type="Pfam" id="PF15045">
    <property type="entry name" value="Clathrin_bdg"/>
    <property type="match status" value="1"/>
</dbReference>
<dbReference type="OrthoDB" id="9894316at2759"/>
<dbReference type="PANTHER" id="PTHR16156">
    <property type="entry name" value="AFTIPHILIN A-RELATED"/>
    <property type="match status" value="1"/>
</dbReference>
<dbReference type="Ensembl" id="ENSMMMT00000006709.1">
    <property type="protein sequence ID" value="ENSMMMP00000005908.1"/>
    <property type="gene ID" value="ENSMMMG00000005300.1"/>
</dbReference>
<evidence type="ECO:0000259" key="2">
    <source>
        <dbReference type="Pfam" id="PF15045"/>
    </source>
</evidence>
<dbReference type="InterPro" id="IPR046359">
    <property type="entry name" value="Aftin-like"/>
</dbReference>
<dbReference type="GeneID" id="107151113"/>
<accession>A0A8C6EPG8</accession>
<feature type="region of interest" description="Disordered" evidence="1">
    <location>
        <begin position="104"/>
        <end position="138"/>
    </location>
</feature>
<feature type="region of interest" description="Disordered" evidence="1">
    <location>
        <begin position="34"/>
        <end position="68"/>
    </location>
</feature>
<sequence length="326" mass="35564">MQDRQKWWGESVSDFTGERAEVSRCYTAEGQSGDNLERIRIYSEGPLSVPGGKASSSPTGEGLPTCTTSCSDAGELSSTWGEFEGFRESSAKSGLPQSLELLERPTDPQPLETPALKEGGSHLPHQGGSGATGITSHPSSEPVLRYENIFRFAFQEVTVEQATEDVSTLDHFLEISSEEDPGLAAAHRLCSESRKVWRALQNTSTMSASRCLWSQSHCQEKLFLVLGIEAAQKSPSRDQGHISEGPDLKGPEELLALSTFDLPHCKALIQTKLSGTPGSRQGSLITYSLFLKTPLHGNGRHITSPQEKKVFPPRHLKLALFNRDVC</sequence>
<proteinExistence type="predicted"/>
<evidence type="ECO:0000313" key="3">
    <source>
        <dbReference type="Ensembl" id="ENSMMMP00000005908.1"/>
    </source>
</evidence>
<organism evidence="3 4">
    <name type="scientific">Marmota marmota marmota</name>
    <name type="common">Alpine marmot</name>
    <dbReference type="NCBI Taxonomy" id="9994"/>
    <lineage>
        <taxon>Eukaryota</taxon>
        <taxon>Metazoa</taxon>
        <taxon>Chordata</taxon>
        <taxon>Craniata</taxon>
        <taxon>Vertebrata</taxon>
        <taxon>Euteleostomi</taxon>
        <taxon>Mammalia</taxon>
        <taxon>Eutheria</taxon>
        <taxon>Euarchontoglires</taxon>
        <taxon>Glires</taxon>
        <taxon>Rodentia</taxon>
        <taxon>Sciuromorpha</taxon>
        <taxon>Sciuridae</taxon>
        <taxon>Xerinae</taxon>
        <taxon>Marmotini</taxon>
        <taxon>Marmota</taxon>
    </lineage>
</organism>
<reference evidence="3" key="1">
    <citation type="submission" date="2025-08" db="UniProtKB">
        <authorList>
            <consortium name="Ensembl"/>
        </authorList>
    </citation>
    <scope>IDENTIFICATION</scope>
</reference>
<dbReference type="Proteomes" id="UP000694407">
    <property type="component" value="Unplaced"/>
</dbReference>
<protein>
    <submittedName>
        <fullName evidence="3">Clathrin binding box of aftiphilin containing 1</fullName>
    </submittedName>
</protein>
<dbReference type="AlphaFoldDB" id="A0A8C6EPG8"/>
<gene>
    <name evidence="3" type="primary">CLBA1</name>
</gene>
<dbReference type="CTD" id="122616"/>
<evidence type="ECO:0000256" key="1">
    <source>
        <dbReference type="SAM" id="MobiDB-lite"/>
    </source>
</evidence>